<feature type="compositionally biased region" description="Acidic residues" evidence="2">
    <location>
        <begin position="423"/>
        <end position="437"/>
    </location>
</feature>
<dbReference type="SUPFAM" id="SSF52540">
    <property type="entry name" value="P-loop containing nucleoside triphosphate hydrolases"/>
    <property type="match status" value="1"/>
</dbReference>
<dbReference type="RefSeq" id="WP_205356420.1">
    <property type="nucleotide sequence ID" value="NZ_JADKYB010000004.1"/>
</dbReference>
<evidence type="ECO:0000313" key="3">
    <source>
        <dbReference type="EMBL" id="MBM9504534.1"/>
    </source>
</evidence>
<evidence type="ECO:0000313" key="4">
    <source>
        <dbReference type="Proteomes" id="UP000749040"/>
    </source>
</evidence>
<name>A0ABS2TMG2_9ACTN</name>
<feature type="coiled-coil region" evidence="1">
    <location>
        <begin position="68"/>
        <end position="95"/>
    </location>
</feature>
<feature type="region of interest" description="Disordered" evidence="2">
    <location>
        <begin position="405"/>
        <end position="437"/>
    </location>
</feature>
<proteinExistence type="predicted"/>
<protein>
    <submittedName>
        <fullName evidence="3">AAA family ATPase</fullName>
    </submittedName>
</protein>
<accession>A0ABS2TMG2</accession>
<keyword evidence="1" id="KW-0175">Coiled coil</keyword>
<dbReference type="EMBL" id="JADKYB010000004">
    <property type="protein sequence ID" value="MBM9504534.1"/>
    <property type="molecule type" value="Genomic_DNA"/>
</dbReference>
<dbReference type="InterPro" id="IPR027417">
    <property type="entry name" value="P-loop_NTPase"/>
</dbReference>
<dbReference type="Gene3D" id="3.40.50.300">
    <property type="entry name" value="P-loop containing nucleotide triphosphate hydrolases"/>
    <property type="match status" value="1"/>
</dbReference>
<comment type="caution">
    <text evidence="3">The sequence shown here is derived from an EMBL/GenBank/DDBJ whole genome shotgun (WGS) entry which is preliminary data.</text>
</comment>
<evidence type="ECO:0000256" key="1">
    <source>
        <dbReference type="SAM" id="Coils"/>
    </source>
</evidence>
<reference evidence="3 4" key="1">
    <citation type="submission" date="2021-01" db="EMBL/GenBank/DDBJ databases">
        <title>Streptomyces acididurans sp. nov., isolated from a peat swamp forest soil.</title>
        <authorList>
            <person name="Chantavorakit T."/>
            <person name="Duangmal K."/>
        </authorList>
    </citation>
    <scope>NUCLEOTIDE SEQUENCE [LARGE SCALE GENOMIC DNA]</scope>
    <source>
        <strain evidence="3 4">KK5PA1</strain>
    </source>
</reference>
<organism evidence="3 4">
    <name type="scientific">Actinacidiphila acididurans</name>
    <dbReference type="NCBI Taxonomy" id="2784346"/>
    <lineage>
        <taxon>Bacteria</taxon>
        <taxon>Bacillati</taxon>
        <taxon>Actinomycetota</taxon>
        <taxon>Actinomycetes</taxon>
        <taxon>Kitasatosporales</taxon>
        <taxon>Streptomycetaceae</taxon>
        <taxon>Actinacidiphila</taxon>
    </lineage>
</organism>
<gene>
    <name evidence="3" type="ORF">ITX44_08295</name>
</gene>
<sequence>MTLESPEVSARLALYWLLNPETAPLESLPEDVQGIVAAVSSRLPAPVHDANARALIDARNRESAELEKAREIASYNRAKARAADLEEEEQRGRIEELADALISETLTSDTLDSIPALVPVVDGLLYRQTVARINGRPGSMKSFAALDIAGCVAAGIPWADRTTFPGPVLYLVAEGAGGIRKRVRAWEQHRGRRMTDVHFLPRPVQIAGPEWLVLEEACRRIRPVLVVLDTQARATVGIEESSNERMGPIFARVERLAKGCDACATLVHHTGHQGEHGRGASAILGAVQTELLMKAEGKGADRVVTVRIDKTKDDDDSREIRLLPRVVAIDGMTRRTGEPETSVVLVPEQGASFAVPGLDPAVSHAVALLDRLGAPTDLGRDRMRMWLTHRQVTIRNAVLASAIAHRKKRDAPVPADERPAAESFDDVAQGDDSDDVQ</sequence>
<dbReference type="Pfam" id="PF13481">
    <property type="entry name" value="AAA_25"/>
    <property type="match status" value="1"/>
</dbReference>
<dbReference type="Proteomes" id="UP000749040">
    <property type="component" value="Unassembled WGS sequence"/>
</dbReference>
<keyword evidence="4" id="KW-1185">Reference proteome</keyword>
<evidence type="ECO:0000256" key="2">
    <source>
        <dbReference type="SAM" id="MobiDB-lite"/>
    </source>
</evidence>